<dbReference type="Proteomes" id="UP000016487">
    <property type="component" value="Unassembled WGS sequence"/>
</dbReference>
<dbReference type="SUPFAM" id="SSF46894">
    <property type="entry name" value="C-terminal effector domain of the bipartite response regulators"/>
    <property type="match status" value="1"/>
</dbReference>
<feature type="domain" description="OmpR/PhoB-type" evidence="4">
    <location>
        <begin position="1"/>
        <end position="93"/>
    </location>
</feature>
<accession>A0AAD4FRF3</accession>
<dbReference type="InterPro" id="IPR001867">
    <property type="entry name" value="OmpR/PhoB-type_DNA-bd"/>
</dbReference>
<evidence type="ECO:0000256" key="1">
    <source>
        <dbReference type="ARBA" id="ARBA00023125"/>
    </source>
</evidence>
<keyword evidence="1 2" id="KW-0238">DNA-binding</keyword>
<dbReference type="GO" id="GO:0006355">
    <property type="term" value="P:regulation of DNA-templated transcription"/>
    <property type="evidence" value="ECO:0007669"/>
    <property type="project" value="InterPro"/>
</dbReference>
<dbReference type="InterPro" id="IPR036388">
    <property type="entry name" value="WH-like_DNA-bd_sf"/>
</dbReference>
<evidence type="ECO:0000313" key="6">
    <source>
        <dbReference type="Proteomes" id="UP000016487"/>
    </source>
</evidence>
<dbReference type="AlphaFoldDB" id="A0AAD4FRF3"/>
<keyword evidence="3" id="KW-0812">Transmembrane</keyword>
<dbReference type="Gene3D" id="1.10.10.10">
    <property type="entry name" value="Winged helix-like DNA-binding domain superfamily/Winged helix DNA-binding domain"/>
    <property type="match status" value="1"/>
</dbReference>
<dbReference type="PROSITE" id="PS51755">
    <property type="entry name" value="OMPR_PHOB"/>
    <property type="match status" value="1"/>
</dbReference>
<sequence length="386" mass="43723">MKVRFNHFEFDCDSLILTKQARIFSLNEKPAQLLSFLLTEHKKINSKESILTHVWPERVVTEQVVFQNISYLRALFGDKAIKTYPKKGYQWQIAFSTIDTLTEQAQFSAENTSCDLADLAKPTPSPLKSDQIEAINIVPITKPSKPIDNPTEIISSPPITELNKTQQISAEKPATGKEKHSSGLNYWMLAAVSILLSIFIFFYLSQNKTVSIEVSKMQKKISVLQFLQHKPGLAPEPIPLVLASDQFIEFLTSEQPIKSQELFDSPYRSWQQLSQSAEQLVLSGKFYPLADDTILLRFYVQGAHRGWQGYISAQTQEHATLQLRAFIKTVAGSDYFSLKPASAALAQLTVLHNQQPDNLFFLHKLILSHYELEHLDMASALAVRLR</sequence>
<dbReference type="GO" id="GO:0003677">
    <property type="term" value="F:DNA binding"/>
    <property type="evidence" value="ECO:0007669"/>
    <property type="project" value="UniProtKB-UniRule"/>
</dbReference>
<dbReference type="EMBL" id="AHBZ03000021">
    <property type="protein sequence ID" value="KAF7769838.1"/>
    <property type="molecule type" value="Genomic_DNA"/>
</dbReference>
<feature type="transmembrane region" description="Helical" evidence="3">
    <location>
        <begin position="186"/>
        <end position="204"/>
    </location>
</feature>
<dbReference type="InterPro" id="IPR016032">
    <property type="entry name" value="Sig_transdc_resp-reg_C-effctor"/>
</dbReference>
<keyword evidence="3" id="KW-1133">Transmembrane helix</keyword>
<reference evidence="5" key="1">
    <citation type="journal article" date="2012" name="J. Bacteriol.">
        <title>Genome sequences of type strains of seven species of the marine bacterium Pseudoalteromonas.</title>
        <authorList>
            <person name="Xie B.B."/>
            <person name="Shu Y.L."/>
            <person name="Qin Q.L."/>
            <person name="Rong J.C."/>
            <person name="Zhang X.Y."/>
            <person name="Chen X.L."/>
            <person name="Shi M."/>
            <person name="He H.L."/>
            <person name="Zhou B.C."/>
            <person name="Zhang Y.Z."/>
        </authorList>
    </citation>
    <scope>NUCLEOTIDE SEQUENCE</scope>
    <source>
        <strain evidence="5">DSM 8771</strain>
    </source>
</reference>
<proteinExistence type="predicted"/>
<dbReference type="RefSeq" id="WP_010368050.1">
    <property type="nucleotide sequence ID" value="NZ_AHBZ03000021.1"/>
</dbReference>
<name>A0AAD4FRF3_9GAMM</name>
<evidence type="ECO:0000259" key="4">
    <source>
        <dbReference type="PROSITE" id="PS51755"/>
    </source>
</evidence>
<dbReference type="SMART" id="SM00862">
    <property type="entry name" value="Trans_reg_C"/>
    <property type="match status" value="1"/>
</dbReference>
<organism evidence="5 6">
    <name type="scientific">Pseudoalteromonas citrea</name>
    <dbReference type="NCBI Taxonomy" id="43655"/>
    <lineage>
        <taxon>Bacteria</taxon>
        <taxon>Pseudomonadati</taxon>
        <taxon>Pseudomonadota</taxon>
        <taxon>Gammaproteobacteria</taxon>
        <taxon>Alteromonadales</taxon>
        <taxon>Pseudoalteromonadaceae</taxon>
        <taxon>Pseudoalteromonas</taxon>
    </lineage>
</organism>
<comment type="caution">
    <text evidence="5">The sequence shown here is derived from an EMBL/GenBank/DDBJ whole genome shotgun (WGS) entry which is preliminary data.</text>
</comment>
<dbReference type="Pfam" id="PF00486">
    <property type="entry name" value="Trans_reg_C"/>
    <property type="match status" value="1"/>
</dbReference>
<evidence type="ECO:0000256" key="3">
    <source>
        <dbReference type="SAM" id="Phobius"/>
    </source>
</evidence>
<feature type="DNA-binding region" description="OmpR/PhoB-type" evidence="2">
    <location>
        <begin position="1"/>
        <end position="93"/>
    </location>
</feature>
<dbReference type="GO" id="GO:0000160">
    <property type="term" value="P:phosphorelay signal transduction system"/>
    <property type="evidence" value="ECO:0007669"/>
    <property type="project" value="InterPro"/>
</dbReference>
<protein>
    <recommendedName>
        <fullName evidence="4">OmpR/PhoB-type domain-containing protein</fullName>
    </recommendedName>
</protein>
<keyword evidence="3" id="KW-0472">Membrane</keyword>
<reference evidence="5" key="2">
    <citation type="submission" date="2015-03" db="EMBL/GenBank/DDBJ databases">
        <title>Genome sequence of Pseudoalteromonas citrea.</title>
        <authorList>
            <person name="Xie B.-B."/>
            <person name="Rong J.-C."/>
            <person name="Qin Q.-L."/>
            <person name="Zhang Y.-Z."/>
        </authorList>
    </citation>
    <scope>NUCLEOTIDE SEQUENCE</scope>
    <source>
        <strain evidence="5">DSM 8771</strain>
    </source>
</reference>
<gene>
    <name evidence="5" type="ORF">PCIT_a2746</name>
</gene>
<evidence type="ECO:0000313" key="5">
    <source>
        <dbReference type="EMBL" id="KAF7769838.1"/>
    </source>
</evidence>
<evidence type="ECO:0000256" key="2">
    <source>
        <dbReference type="PROSITE-ProRule" id="PRU01091"/>
    </source>
</evidence>